<proteinExistence type="predicted"/>
<evidence type="ECO:0000256" key="1">
    <source>
        <dbReference type="SAM" id="Coils"/>
    </source>
</evidence>
<dbReference type="GO" id="GO:0015074">
    <property type="term" value="P:DNA integration"/>
    <property type="evidence" value="ECO:0007669"/>
    <property type="project" value="InterPro"/>
</dbReference>
<protein>
    <recommendedName>
        <fullName evidence="2">Integrase catalytic domain-containing protein</fullName>
    </recommendedName>
</protein>
<dbReference type="GO" id="GO:0003676">
    <property type="term" value="F:nucleic acid binding"/>
    <property type="evidence" value="ECO:0007669"/>
    <property type="project" value="InterPro"/>
</dbReference>
<dbReference type="InterPro" id="IPR036397">
    <property type="entry name" value="RNaseH_sf"/>
</dbReference>
<dbReference type="InterPro" id="IPR050900">
    <property type="entry name" value="Transposase_IS3/IS150/IS904"/>
</dbReference>
<dbReference type="AlphaFoldDB" id="A0A0F9S5A3"/>
<dbReference type="PANTHER" id="PTHR46889:SF4">
    <property type="entry name" value="TRANSPOSASE INSO FOR INSERTION SEQUENCE ELEMENT IS911B-RELATED"/>
    <property type="match status" value="1"/>
</dbReference>
<dbReference type="EMBL" id="LAZR01010937">
    <property type="protein sequence ID" value="KKM64258.1"/>
    <property type="molecule type" value="Genomic_DNA"/>
</dbReference>
<comment type="caution">
    <text evidence="4">The sequence shown here is derived from an EMBL/GenBank/DDBJ whole genome shotgun (WGS) entry which is preliminary data.</text>
</comment>
<name>A0A0F9S5A3_9ZZZZ</name>
<dbReference type="Pfam" id="PF13276">
    <property type="entry name" value="HTH_21"/>
    <property type="match status" value="1"/>
</dbReference>
<dbReference type="NCBIfam" id="NF033516">
    <property type="entry name" value="transpos_IS3"/>
    <property type="match status" value="1"/>
</dbReference>
<gene>
    <name evidence="4" type="ORF">LCGC14_0562390</name>
    <name evidence="3" type="ORF">LCGC14_1503210</name>
</gene>
<evidence type="ECO:0000313" key="4">
    <source>
        <dbReference type="EMBL" id="KKN57402.1"/>
    </source>
</evidence>
<evidence type="ECO:0000259" key="2">
    <source>
        <dbReference type="PROSITE" id="PS50994"/>
    </source>
</evidence>
<dbReference type="EMBL" id="LAZR01000804">
    <property type="protein sequence ID" value="KKN57402.1"/>
    <property type="molecule type" value="Genomic_DNA"/>
</dbReference>
<dbReference type="SUPFAM" id="SSF46689">
    <property type="entry name" value="Homeodomain-like"/>
    <property type="match status" value="1"/>
</dbReference>
<dbReference type="InterPro" id="IPR048020">
    <property type="entry name" value="Transpos_IS3"/>
</dbReference>
<dbReference type="Pfam" id="PF13333">
    <property type="entry name" value="rve_2"/>
    <property type="match status" value="1"/>
</dbReference>
<organism evidence="4">
    <name type="scientific">marine sediment metagenome</name>
    <dbReference type="NCBI Taxonomy" id="412755"/>
    <lineage>
        <taxon>unclassified sequences</taxon>
        <taxon>metagenomes</taxon>
        <taxon>ecological metagenomes</taxon>
    </lineage>
</organism>
<evidence type="ECO:0000313" key="3">
    <source>
        <dbReference type="EMBL" id="KKM64258.1"/>
    </source>
</evidence>
<dbReference type="InterPro" id="IPR009057">
    <property type="entry name" value="Homeodomain-like_sf"/>
</dbReference>
<keyword evidence="1" id="KW-0175">Coiled coil</keyword>
<dbReference type="Pfam" id="PF00665">
    <property type="entry name" value="rve"/>
    <property type="match status" value="1"/>
</dbReference>
<feature type="domain" description="Integrase catalytic" evidence="2">
    <location>
        <begin position="343"/>
        <end position="508"/>
    </location>
</feature>
<reference evidence="4" key="1">
    <citation type="journal article" date="2015" name="Nature">
        <title>Complex archaea that bridge the gap between prokaryotes and eukaryotes.</title>
        <authorList>
            <person name="Spang A."/>
            <person name="Saw J.H."/>
            <person name="Jorgensen S.L."/>
            <person name="Zaremba-Niedzwiedzka K."/>
            <person name="Martijn J."/>
            <person name="Lind A.E."/>
            <person name="van Eijk R."/>
            <person name="Schleper C."/>
            <person name="Guy L."/>
            <person name="Ettema T.J."/>
        </authorList>
    </citation>
    <scope>NUCLEOTIDE SEQUENCE</scope>
</reference>
<sequence>MYSYEERMRAVKLYIKLGKRLGATIRELGYPTKNALIGWFREYELMQDLPIRSAPRPPKFSAAQKQVALEHYASHGRCISWTLRALGYPGRATLTAWVRVALPGTKTVSTTAYGPGNHSDAVKQAAVVGLYNRQESAQALAEKFGVSRPTLYAWKTQILGPEAPAMMKRKKSALYPELEELERQREALQRDIRELQIEHDLLKTASEMIKKELGGDLQGLSNREKTMLIVALKKRYKTPALLARLGLARSSYFYHRARMKLEDKYLPIRHAMKEAFESNHRCYGYRRLKAHMTRHSISISEKVVRRLMKQEALIVPKPKRRRYSSYLGEISPAPENIINREFQAAAPNEKWLTDITEFHIRSGKVYLSPIIDCFDGLVISWTIGTRPDADLVNTMLDAAVETIADSETRPVVHSDRGGHYRWPGWLERIEAAKLIRSMSRKASSQDNAACEGFFGRLKTEFFYPRDWRAFSAAQFIDEVDAYIRWYNETRIKMSLGGRSPIEYRRSLGLMPRKQSKFLSASPPGQFSVTINTLIC</sequence>
<dbReference type="InterPro" id="IPR012337">
    <property type="entry name" value="RNaseH-like_sf"/>
</dbReference>
<dbReference type="SUPFAM" id="SSF53098">
    <property type="entry name" value="Ribonuclease H-like"/>
    <property type="match status" value="1"/>
</dbReference>
<dbReference type="PANTHER" id="PTHR46889">
    <property type="entry name" value="TRANSPOSASE INSF FOR INSERTION SEQUENCE IS3B-RELATED"/>
    <property type="match status" value="1"/>
</dbReference>
<accession>A0A0F9S5A3</accession>
<dbReference type="InterPro" id="IPR025948">
    <property type="entry name" value="HTH-like_dom"/>
</dbReference>
<dbReference type="PROSITE" id="PS50994">
    <property type="entry name" value="INTEGRASE"/>
    <property type="match status" value="1"/>
</dbReference>
<feature type="coiled-coil region" evidence="1">
    <location>
        <begin position="171"/>
        <end position="205"/>
    </location>
</feature>
<dbReference type="Gene3D" id="3.30.420.10">
    <property type="entry name" value="Ribonuclease H-like superfamily/Ribonuclease H"/>
    <property type="match status" value="1"/>
</dbReference>
<dbReference type="InterPro" id="IPR001584">
    <property type="entry name" value="Integrase_cat-core"/>
</dbReference>